<protein>
    <recommendedName>
        <fullName evidence="1">3-beta hydroxysteroid dehydrogenase/isomerase domain-containing protein</fullName>
    </recommendedName>
</protein>
<dbReference type="Proteomes" id="UP001186944">
    <property type="component" value="Unassembled WGS sequence"/>
</dbReference>
<dbReference type="EMBL" id="VSWD01000013">
    <property type="protein sequence ID" value="KAK3084989.1"/>
    <property type="molecule type" value="Genomic_DNA"/>
</dbReference>
<dbReference type="InterPro" id="IPR036291">
    <property type="entry name" value="NAD(P)-bd_dom_sf"/>
</dbReference>
<evidence type="ECO:0000313" key="2">
    <source>
        <dbReference type="EMBL" id="KAK3084989.1"/>
    </source>
</evidence>
<name>A0AA88XGK9_PINIB</name>
<evidence type="ECO:0000313" key="3">
    <source>
        <dbReference type="Proteomes" id="UP001186944"/>
    </source>
</evidence>
<dbReference type="Gene3D" id="3.40.50.720">
    <property type="entry name" value="NAD(P)-binding Rossmann-like Domain"/>
    <property type="match status" value="1"/>
</dbReference>
<proteinExistence type="predicted"/>
<evidence type="ECO:0000259" key="1">
    <source>
        <dbReference type="Pfam" id="PF01073"/>
    </source>
</evidence>
<dbReference type="Pfam" id="PF01073">
    <property type="entry name" value="3Beta_HSD"/>
    <property type="match status" value="1"/>
</dbReference>
<sequence>MTTKSHVVVVTGGSGFVGQHVIKHLQLHAPFVTEIRVLDIAPYTQKLKGFTQKIPVHSHVSDINNAEKVAAVLKGVDSVLHLASVVDSRFHPNVDLMQKVNVEGTKIIIQACIEENIQRLVYCGSITPYQGWEDVKDGNENTLKHNENCIIRDYGNSKAAAEKMVLEANGRVLQNGKYTSMP</sequence>
<feature type="domain" description="3-beta hydroxysteroid dehydrogenase/isomerase" evidence="1">
    <location>
        <begin position="9"/>
        <end position="177"/>
    </location>
</feature>
<reference evidence="2" key="1">
    <citation type="submission" date="2019-08" db="EMBL/GenBank/DDBJ databases">
        <title>The improved chromosome-level genome for the pearl oyster Pinctada fucata martensii using PacBio sequencing and Hi-C.</title>
        <authorList>
            <person name="Zheng Z."/>
        </authorList>
    </citation>
    <scope>NUCLEOTIDE SEQUENCE</scope>
    <source>
        <strain evidence="2">ZZ-2019</strain>
        <tissue evidence="2">Adductor muscle</tissue>
    </source>
</reference>
<dbReference type="PANTHER" id="PTHR43000">
    <property type="entry name" value="DTDP-D-GLUCOSE 4,6-DEHYDRATASE-RELATED"/>
    <property type="match status" value="1"/>
</dbReference>
<keyword evidence="3" id="KW-1185">Reference proteome</keyword>
<gene>
    <name evidence="2" type="ORF">FSP39_022470</name>
</gene>
<accession>A0AA88XGK9</accession>
<dbReference type="GO" id="GO:0016616">
    <property type="term" value="F:oxidoreductase activity, acting on the CH-OH group of donors, NAD or NADP as acceptor"/>
    <property type="evidence" value="ECO:0007669"/>
    <property type="project" value="InterPro"/>
</dbReference>
<dbReference type="AlphaFoldDB" id="A0AA88XGK9"/>
<dbReference type="GO" id="GO:0006694">
    <property type="term" value="P:steroid biosynthetic process"/>
    <property type="evidence" value="ECO:0007669"/>
    <property type="project" value="InterPro"/>
</dbReference>
<organism evidence="2 3">
    <name type="scientific">Pinctada imbricata</name>
    <name type="common">Atlantic pearl-oyster</name>
    <name type="synonym">Pinctada martensii</name>
    <dbReference type="NCBI Taxonomy" id="66713"/>
    <lineage>
        <taxon>Eukaryota</taxon>
        <taxon>Metazoa</taxon>
        <taxon>Spiralia</taxon>
        <taxon>Lophotrochozoa</taxon>
        <taxon>Mollusca</taxon>
        <taxon>Bivalvia</taxon>
        <taxon>Autobranchia</taxon>
        <taxon>Pteriomorphia</taxon>
        <taxon>Pterioida</taxon>
        <taxon>Pterioidea</taxon>
        <taxon>Pteriidae</taxon>
        <taxon>Pinctada</taxon>
    </lineage>
</organism>
<dbReference type="InterPro" id="IPR002225">
    <property type="entry name" value="3Beta_OHSteriod_DH/Estase"/>
</dbReference>
<comment type="caution">
    <text evidence="2">The sequence shown here is derived from an EMBL/GenBank/DDBJ whole genome shotgun (WGS) entry which is preliminary data.</text>
</comment>
<dbReference type="SUPFAM" id="SSF51735">
    <property type="entry name" value="NAD(P)-binding Rossmann-fold domains"/>
    <property type="match status" value="1"/>
</dbReference>